<comment type="caution">
    <text evidence="5">The sequence shown here is derived from an EMBL/GenBank/DDBJ whole genome shotgun (WGS) entry which is preliminary data.</text>
</comment>
<dbReference type="InterPro" id="IPR011009">
    <property type="entry name" value="Kinase-like_dom_sf"/>
</dbReference>
<dbReference type="InterPro" id="IPR008271">
    <property type="entry name" value="Ser/Thr_kinase_AS"/>
</dbReference>
<feature type="domain" description="Protein kinase" evidence="4">
    <location>
        <begin position="36"/>
        <end position="370"/>
    </location>
</feature>
<accession>A0A8H4RPZ0</accession>
<dbReference type="GO" id="GO:0005524">
    <property type="term" value="F:ATP binding"/>
    <property type="evidence" value="ECO:0007669"/>
    <property type="project" value="InterPro"/>
</dbReference>
<dbReference type="GO" id="GO:0004672">
    <property type="term" value="F:protein kinase activity"/>
    <property type="evidence" value="ECO:0007669"/>
    <property type="project" value="InterPro"/>
</dbReference>
<dbReference type="PROSITE" id="PS50088">
    <property type="entry name" value="ANK_REPEAT"/>
    <property type="match status" value="3"/>
</dbReference>
<evidence type="ECO:0000313" key="5">
    <source>
        <dbReference type="EMBL" id="KAF4632845.1"/>
    </source>
</evidence>
<dbReference type="Pfam" id="PF00023">
    <property type="entry name" value="Ank"/>
    <property type="match status" value="1"/>
</dbReference>
<evidence type="ECO:0000259" key="4">
    <source>
        <dbReference type="PROSITE" id="PS50011"/>
    </source>
</evidence>
<dbReference type="SUPFAM" id="SSF56112">
    <property type="entry name" value="Protein kinase-like (PK-like)"/>
    <property type="match status" value="1"/>
</dbReference>
<proteinExistence type="predicted"/>
<dbReference type="Gene3D" id="1.25.40.20">
    <property type="entry name" value="Ankyrin repeat-containing domain"/>
    <property type="match status" value="2"/>
</dbReference>
<dbReference type="Pfam" id="PF00069">
    <property type="entry name" value="Pkinase"/>
    <property type="match status" value="1"/>
</dbReference>
<evidence type="ECO:0000256" key="2">
    <source>
        <dbReference type="ARBA" id="ARBA00023043"/>
    </source>
</evidence>
<evidence type="ECO:0000256" key="1">
    <source>
        <dbReference type="ARBA" id="ARBA00022737"/>
    </source>
</evidence>
<dbReference type="Proteomes" id="UP000566819">
    <property type="component" value="Unassembled WGS sequence"/>
</dbReference>
<organism evidence="5 6">
    <name type="scientific">Cudoniella acicularis</name>
    <dbReference type="NCBI Taxonomy" id="354080"/>
    <lineage>
        <taxon>Eukaryota</taxon>
        <taxon>Fungi</taxon>
        <taxon>Dikarya</taxon>
        <taxon>Ascomycota</taxon>
        <taxon>Pezizomycotina</taxon>
        <taxon>Leotiomycetes</taxon>
        <taxon>Helotiales</taxon>
        <taxon>Tricladiaceae</taxon>
        <taxon>Cudoniella</taxon>
    </lineage>
</organism>
<gene>
    <name evidence="5" type="ORF">G7Y89_g5275</name>
</gene>
<dbReference type="InterPro" id="IPR036770">
    <property type="entry name" value="Ankyrin_rpt-contain_sf"/>
</dbReference>
<reference evidence="5 6" key="1">
    <citation type="submission" date="2020-03" db="EMBL/GenBank/DDBJ databases">
        <title>Draft Genome Sequence of Cudoniella acicularis.</title>
        <authorList>
            <person name="Buettner E."/>
            <person name="Kellner H."/>
        </authorList>
    </citation>
    <scope>NUCLEOTIDE SEQUENCE [LARGE SCALE GENOMIC DNA]</scope>
    <source>
        <strain evidence="5 6">DSM 108380</strain>
    </source>
</reference>
<evidence type="ECO:0000256" key="3">
    <source>
        <dbReference type="PROSITE-ProRule" id="PRU00023"/>
    </source>
</evidence>
<feature type="repeat" description="ANK" evidence="3">
    <location>
        <begin position="794"/>
        <end position="826"/>
    </location>
</feature>
<dbReference type="Pfam" id="PF12796">
    <property type="entry name" value="Ank_2"/>
    <property type="match status" value="1"/>
</dbReference>
<keyword evidence="1" id="KW-0677">Repeat</keyword>
<feature type="repeat" description="ANK" evidence="3">
    <location>
        <begin position="710"/>
        <end position="742"/>
    </location>
</feature>
<keyword evidence="6" id="KW-1185">Reference proteome</keyword>
<dbReference type="OrthoDB" id="3253298at2759"/>
<sequence>MDHDYERDDTNYTGLDDSSDIHSTYCDNDNNDGPTDQQHDQFDILSFMSVISKVEARTAKEWAPYVLLSIHLGPWNSFHPTSPYRGNSFAVTLISREMFLRSTLILRSEPLLHHDNVINAYGCCWQSLDVYGGLPIPCLILDGTELGDLAKFCQTHDLTLRERLGMCIQVTTGLQAVHAIGIIHGDLKPRNILVFHSKPNNYIAKLADFGEAIVLAQNKPPYRRPTGTNLYYAPECYNPAATFDENGLLKAEIFSLGIVLSSIIQGMHILEEMKKNMDDLESLKKGDGLVGWLSSLSWEDQGSAPFGNGDESINSTIQWETDPNWSKNSPLADEQLWAAFLSLLSGTLAASPIQRFESDEEVLALLRTMLCLNLRRTLMYQEETSETTSVQPQPRSSQWAAPGSAQWSAQHSAQWSKLLSIPMSVSKAKLRKATGDEISMSRGLDRQEVEAISLSCLMRHNQPNFNREFRFIEKYMTGKRRKPHLTKRRMRLFRPLHRRREARVIDEHEEHHKLVTNDSNLFWLLPHSVKGLLEGLLLQEATTVSNDISRQAEAAFEYTSMVLNSGNLSVQRLDTALSLLTKSAQMGHVTARATFGRLHSIFDLPSPVSPEIETEWLLVALRQGSLTAWSRLQAIDPLLTREKTCQIPYSCLHPEADRIFEEDIRHCIYSPDFTKVRHAFVQHCARTGDTQSFLYITSHIPGDNNIQNVFGETPLVVACRGGHAAMVALLLQHIADPRIATKSGVTALHFLSAFDDEDIPRIAALLLQHGAELEKQSEQAFIYKSIFDCPYMTTGGTPLQWAVIAGNSCAIQTLLDEGADPFTEETHPTDASFIGSPMMWAATIHQFHLLKILLACSAKTRHQHIDIRQRLNAMAQPILSVAIDTNPGFKFREYLIHGKDIELNALRCVQILIEYGIDPKSYSHNPDDKDSHPIQLAASSGNKSILEFLWGYKNGSLRPTPEKWTSALQITIFEHHYSLFDFLIAHRGDITANPEADVRAATRCLTLTTDKHFALGCVGLLLQSEVALHPTNLMDIFFVATSTNNFEAAKLLFEQGVDLTARIELDNTILGALIEGSAVYPNIEEKVSFLLSLQENPDTLFWNVTYLDRNALTALQAIVSTKKNEKMMNSRVFDIILKKFGKECYLNARIKGLASDQYRGWTALHLATYYGNFEAAKKLSQIHGIDLSPRSSHGETPADICITRELHFAKKSVSELYGSNDPEERNRNLGILRHLLSEGGRVSRYSGIARMLANRSNIAIDDVLEAVEYLCLEGTFYSTTNILSYVLMRAQ</sequence>
<dbReference type="PROSITE" id="PS50297">
    <property type="entry name" value="ANK_REP_REGION"/>
    <property type="match status" value="2"/>
</dbReference>
<dbReference type="SMART" id="SM00220">
    <property type="entry name" value="S_TKc"/>
    <property type="match status" value="1"/>
</dbReference>
<dbReference type="PANTHER" id="PTHR24198">
    <property type="entry name" value="ANKYRIN REPEAT AND PROTEIN KINASE DOMAIN-CONTAINING PROTEIN"/>
    <property type="match status" value="1"/>
</dbReference>
<dbReference type="SMART" id="SM00248">
    <property type="entry name" value="ANK"/>
    <property type="match status" value="8"/>
</dbReference>
<dbReference type="InterPro" id="IPR000719">
    <property type="entry name" value="Prot_kinase_dom"/>
</dbReference>
<dbReference type="SUPFAM" id="SSF48403">
    <property type="entry name" value="Ankyrin repeat"/>
    <property type="match status" value="2"/>
</dbReference>
<dbReference type="PROSITE" id="PS50011">
    <property type="entry name" value="PROTEIN_KINASE_DOM"/>
    <property type="match status" value="1"/>
</dbReference>
<dbReference type="PANTHER" id="PTHR24198:SF165">
    <property type="entry name" value="ANKYRIN REPEAT-CONTAINING PROTEIN-RELATED"/>
    <property type="match status" value="1"/>
</dbReference>
<keyword evidence="2 3" id="KW-0040">ANK repeat</keyword>
<evidence type="ECO:0000313" key="6">
    <source>
        <dbReference type="Proteomes" id="UP000566819"/>
    </source>
</evidence>
<protein>
    <recommendedName>
        <fullName evidence="4">Protein kinase domain-containing protein</fullName>
    </recommendedName>
</protein>
<dbReference type="InterPro" id="IPR002110">
    <property type="entry name" value="Ankyrin_rpt"/>
</dbReference>
<name>A0A8H4RPZ0_9HELO</name>
<dbReference type="PROSITE" id="PS00108">
    <property type="entry name" value="PROTEIN_KINASE_ST"/>
    <property type="match status" value="1"/>
</dbReference>
<dbReference type="EMBL" id="JAAMPI010000311">
    <property type="protein sequence ID" value="KAF4632845.1"/>
    <property type="molecule type" value="Genomic_DNA"/>
</dbReference>
<dbReference type="Gene3D" id="1.10.510.10">
    <property type="entry name" value="Transferase(Phosphotransferase) domain 1"/>
    <property type="match status" value="1"/>
</dbReference>
<feature type="repeat" description="ANK" evidence="3">
    <location>
        <begin position="743"/>
        <end position="778"/>
    </location>
</feature>